<dbReference type="PROSITE" id="PS00028">
    <property type="entry name" value="ZINC_FINGER_C2H2_1"/>
    <property type="match status" value="2"/>
</dbReference>
<feature type="region of interest" description="Disordered" evidence="8">
    <location>
        <begin position="382"/>
        <end position="518"/>
    </location>
</feature>
<name>A0A1Y3E8E5_9BILA</name>
<dbReference type="PANTHER" id="PTHR45718">
    <property type="entry name" value="TRANSCRIPTIONAL ACTIVATOR CUBITUS INTERRUPTUS"/>
    <property type="match status" value="1"/>
</dbReference>
<dbReference type="InterPro" id="IPR013087">
    <property type="entry name" value="Znf_C2H2_type"/>
</dbReference>
<dbReference type="Proteomes" id="UP000243006">
    <property type="component" value="Unassembled WGS sequence"/>
</dbReference>
<accession>A0A1Y3E8E5</accession>
<dbReference type="SUPFAM" id="SSF57667">
    <property type="entry name" value="beta-beta-alpha zinc fingers"/>
    <property type="match status" value="2"/>
</dbReference>
<organism evidence="10 11">
    <name type="scientific">Trichinella nativa</name>
    <dbReference type="NCBI Taxonomy" id="6335"/>
    <lineage>
        <taxon>Eukaryota</taxon>
        <taxon>Metazoa</taxon>
        <taxon>Ecdysozoa</taxon>
        <taxon>Nematoda</taxon>
        <taxon>Enoplea</taxon>
        <taxon>Dorylaimia</taxon>
        <taxon>Trichinellida</taxon>
        <taxon>Trichinellidae</taxon>
        <taxon>Trichinella</taxon>
    </lineage>
</organism>
<dbReference type="SMART" id="SM00355">
    <property type="entry name" value="ZnF_C2H2"/>
    <property type="match status" value="4"/>
</dbReference>
<comment type="subcellular location">
    <subcellularLocation>
        <location evidence="1">Nucleus</location>
    </subcellularLocation>
</comment>
<keyword evidence="5" id="KW-0862">Zinc</keyword>
<dbReference type="InterPro" id="IPR043359">
    <property type="entry name" value="GLI-like"/>
</dbReference>
<dbReference type="PANTHER" id="PTHR45718:SF4">
    <property type="entry name" value="TRANSCRIPTIONAL ACTIVATOR CUBITUS INTERRUPTUS"/>
    <property type="match status" value="1"/>
</dbReference>
<feature type="compositionally biased region" description="Low complexity" evidence="8">
    <location>
        <begin position="479"/>
        <end position="494"/>
    </location>
</feature>
<gene>
    <name evidence="10" type="ORF">D917_03697</name>
</gene>
<feature type="non-terminal residue" evidence="10">
    <location>
        <position position="1"/>
    </location>
</feature>
<evidence type="ECO:0000256" key="6">
    <source>
        <dbReference type="ARBA" id="ARBA00023242"/>
    </source>
</evidence>
<dbReference type="Pfam" id="PF00096">
    <property type="entry name" value="zf-C2H2"/>
    <property type="match status" value="1"/>
</dbReference>
<evidence type="ECO:0000256" key="8">
    <source>
        <dbReference type="SAM" id="MobiDB-lite"/>
    </source>
</evidence>
<keyword evidence="6" id="KW-0539">Nucleus</keyword>
<feature type="compositionally biased region" description="Basic and acidic residues" evidence="8">
    <location>
        <begin position="383"/>
        <end position="397"/>
    </location>
</feature>
<evidence type="ECO:0000256" key="5">
    <source>
        <dbReference type="ARBA" id="ARBA00022833"/>
    </source>
</evidence>
<evidence type="ECO:0000313" key="10">
    <source>
        <dbReference type="EMBL" id="OUC40950.1"/>
    </source>
</evidence>
<evidence type="ECO:0000313" key="11">
    <source>
        <dbReference type="Proteomes" id="UP000243006"/>
    </source>
</evidence>
<dbReference type="GO" id="GO:0005634">
    <property type="term" value="C:nucleus"/>
    <property type="evidence" value="ECO:0007669"/>
    <property type="project" value="UniProtKB-SubCell"/>
</dbReference>
<dbReference type="InterPro" id="IPR036236">
    <property type="entry name" value="Znf_C2H2_sf"/>
</dbReference>
<dbReference type="PROSITE" id="PS50157">
    <property type="entry name" value="ZINC_FINGER_C2H2_2"/>
    <property type="match status" value="3"/>
</dbReference>
<evidence type="ECO:0000259" key="9">
    <source>
        <dbReference type="PROSITE" id="PS50157"/>
    </source>
</evidence>
<dbReference type="EMBL" id="LVZM01022086">
    <property type="protein sequence ID" value="OUC40950.1"/>
    <property type="molecule type" value="Genomic_DNA"/>
</dbReference>
<sequence>LLLQFLLSLSCFILSLVWVSLFTIKKAILFLFSDKKLHCLFSSYPAQQAVVSGGRKLLDNYRKLIGQRSTLLFPLAPFNLPAAVNTQLPSSSTLTAEGSAISNGQLDFMAFLAKQNADNFLGSPNPWTSLINLENDNRMSVVHQTAPALPAAAYFNSLLLLNPGAFYPSAFSPAVSTIETPIVAHAPVASQSPFSNSRKRPLSSSPGFDLFALSLNEALRSSTSSLLQRGSRNSRSSSVGSSWSTGHNSVSEAMETSTNGNATASATIANANEQQSVAMESNLDVVTMASPILAQGEEKEEPEFVQTHCFWEDCYKNHATQGQLIQHVLENHIETPDRVYFLHCNKAYSRLENLKTHLRSHTGEKPYSCEFPGCQKRFTNASDRAKHQNRTHSDEKPYSCPVPNCDKRYTDPSSLRKHMKTTHGEESLSKYKRGKKMKCSPPLEESNGFETQNGGYSGSGHDSFSPNGNGPFTGTSVVTETRPNNTANTNTGNTQSPKSGGTNQEFLIPSDSPPKIDSGVEINSHHVRYVDDASTVADSGIFMSFLHEQLVPMSEEIAVGFDDSASQSGRPNYRPIESSVHHANLKSIHVHQSRSSNSASRVSAYVANQPFSAFCNTLTDAGNFEEVASIRYANDSTGYSVENVSYRSAAAPPTPPPPSPIPPPEVWQKSANRMADAAFESKRHNSTKMLLKDGLLLPVVNDSLPLNESLGKEMHDDACIATEQNLLNRPRTVCMDTSDDSMNYVARPKSAAATPVIMTACQCRRSNGMLVRMQENAAVVQGAFNVGGQIMPTPCSSHCNCSACVPKVGGGMQPAYCVVHHQVQNNQEKHSSAFPCCGNPPPFMMVTSCCRCKSAGFCSCGLNIYDSRMNFHDQRPTSAYGCLNNNCAQRVVHQDARRSVQNDYTAHAEQQQQQGYFVPIQNQYYMGYRESNVGQLSQRPCSYQPQQHACCIPQFHCNDALTAPNFSANLDMHLLNTSNERNTYQAYYDYVAPRQAVHLNGMPPQQESDHHHASSSDNTAVYSVNVANTGSSENGALAPSAAAAALYTSVSHGLVGNVDLSSGSNNVYTLRRPASAAVSNDYYLHPWSQSVQRTRVASGDQVAATEHTDSNNALVSDIATSLTELHLDGSFIDDECSNYDSAQPDV</sequence>
<dbReference type="AlphaFoldDB" id="A0A1Y3E8E5"/>
<evidence type="ECO:0000256" key="1">
    <source>
        <dbReference type="ARBA" id="ARBA00004123"/>
    </source>
</evidence>
<feature type="compositionally biased region" description="Polar residues" evidence="8">
    <location>
        <begin position="448"/>
        <end position="478"/>
    </location>
</feature>
<feature type="domain" description="C2H2-type" evidence="9">
    <location>
        <begin position="398"/>
        <end position="428"/>
    </location>
</feature>
<reference evidence="10 11" key="1">
    <citation type="submission" date="2015-04" db="EMBL/GenBank/DDBJ databases">
        <title>Draft genome of the roundworm Trichinella nativa.</title>
        <authorList>
            <person name="Mitreva M."/>
        </authorList>
    </citation>
    <scope>NUCLEOTIDE SEQUENCE [LARGE SCALE GENOMIC DNA]</scope>
    <source>
        <strain evidence="10 11">ISS45</strain>
    </source>
</reference>
<feature type="compositionally biased region" description="Polar residues" evidence="8">
    <location>
        <begin position="495"/>
        <end position="505"/>
    </location>
</feature>
<feature type="domain" description="C2H2-type" evidence="9">
    <location>
        <begin position="344"/>
        <end position="366"/>
    </location>
</feature>
<evidence type="ECO:0000256" key="7">
    <source>
        <dbReference type="PROSITE-ProRule" id="PRU00042"/>
    </source>
</evidence>
<evidence type="ECO:0000256" key="4">
    <source>
        <dbReference type="ARBA" id="ARBA00022771"/>
    </source>
</evidence>
<dbReference type="Gene3D" id="3.30.160.60">
    <property type="entry name" value="Classic Zinc Finger"/>
    <property type="match status" value="3"/>
</dbReference>
<dbReference type="GO" id="GO:0000981">
    <property type="term" value="F:DNA-binding transcription factor activity, RNA polymerase II-specific"/>
    <property type="evidence" value="ECO:0007669"/>
    <property type="project" value="TreeGrafter"/>
</dbReference>
<dbReference type="FunFam" id="3.30.160.60:FF:000036">
    <property type="entry name" value="GLI family zinc finger 3"/>
    <property type="match status" value="1"/>
</dbReference>
<dbReference type="GO" id="GO:0008270">
    <property type="term" value="F:zinc ion binding"/>
    <property type="evidence" value="ECO:0007669"/>
    <property type="project" value="UniProtKB-KW"/>
</dbReference>
<evidence type="ECO:0000256" key="3">
    <source>
        <dbReference type="ARBA" id="ARBA00022737"/>
    </source>
</evidence>
<feature type="domain" description="C2H2-type" evidence="9">
    <location>
        <begin position="367"/>
        <end position="397"/>
    </location>
</feature>
<feature type="region of interest" description="Disordered" evidence="8">
    <location>
        <begin position="224"/>
        <end position="259"/>
    </location>
</feature>
<protein>
    <submittedName>
        <fullName evidence="10">Zinc finger, C2H2 type</fullName>
    </submittedName>
</protein>
<keyword evidence="4 7" id="KW-0863">Zinc-finger</keyword>
<keyword evidence="2" id="KW-0479">Metal-binding</keyword>
<keyword evidence="3" id="KW-0677">Repeat</keyword>
<dbReference type="GO" id="GO:0000978">
    <property type="term" value="F:RNA polymerase II cis-regulatory region sequence-specific DNA binding"/>
    <property type="evidence" value="ECO:0007669"/>
    <property type="project" value="TreeGrafter"/>
</dbReference>
<dbReference type="GO" id="GO:0007224">
    <property type="term" value="P:smoothened signaling pathway"/>
    <property type="evidence" value="ECO:0007669"/>
    <property type="project" value="TreeGrafter"/>
</dbReference>
<feature type="compositionally biased region" description="Low complexity" evidence="8">
    <location>
        <begin position="224"/>
        <end position="249"/>
    </location>
</feature>
<comment type="caution">
    <text evidence="10">The sequence shown here is derived from an EMBL/GenBank/DDBJ whole genome shotgun (WGS) entry which is preliminary data.</text>
</comment>
<proteinExistence type="predicted"/>
<evidence type="ECO:0000256" key="2">
    <source>
        <dbReference type="ARBA" id="ARBA00022723"/>
    </source>
</evidence>